<name>A0A8I3AGM4_9AGAM</name>
<proteinExistence type="predicted"/>
<keyword evidence="3" id="KW-1185">Reference proteome</keyword>
<dbReference type="SUPFAM" id="SSF54695">
    <property type="entry name" value="POZ domain"/>
    <property type="match status" value="1"/>
</dbReference>
<dbReference type="SMART" id="SM00225">
    <property type="entry name" value="BTB"/>
    <property type="match status" value="1"/>
</dbReference>
<accession>A0A8I3AGM4</accession>
<gene>
    <name evidence="2" type="ORF">JVT61DRAFT_330</name>
</gene>
<feature type="domain" description="BTB" evidence="1">
    <location>
        <begin position="14"/>
        <end position="90"/>
    </location>
</feature>
<dbReference type="InterPro" id="IPR011333">
    <property type="entry name" value="SKP1/BTB/POZ_sf"/>
</dbReference>
<dbReference type="InterPro" id="IPR000210">
    <property type="entry name" value="BTB/POZ_dom"/>
</dbReference>
<reference evidence="2" key="1">
    <citation type="submission" date="2021-03" db="EMBL/GenBank/DDBJ databases">
        <title>Evolutionary innovations through gain and loss of genes in the ectomycorrhizal Boletales.</title>
        <authorList>
            <person name="Wu G."/>
            <person name="Miyauchi S."/>
            <person name="Morin E."/>
            <person name="Yang Z.-L."/>
            <person name="Xu J."/>
            <person name="Martin F.M."/>
        </authorList>
    </citation>
    <scope>NUCLEOTIDE SEQUENCE</scope>
    <source>
        <strain evidence="2">BR01</strain>
    </source>
</reference>
<comment type="caution">
    <text evidence="2">The sequence shown here is derived from an EMBL/GenBank/DDBJ whole genome shotgun (WGS) entry which is preliminary data.</text>
</comment>
<dbReference type="Gene3D" id="3.30.710.10">
    <property type="entry name" value="Potassium Channel Kv1.1, Chain A"/>
    <property type="match status" value="1"/>
</dbReference>
<evidence type="ECO:0000313" key="2">
    <source>
        <dbReference type="EMBL" id="KAG6381726.1"/>
    </source>
</evidence>
<dbReference type="EMBL" id="JAGFBS010000001">
    <property type="protein sequence ID" value="KAG6381726.1"/>
    <property type="molecule type" value="Genomic_DNA"/>
</dbReference>
<dbReference type="AlphaFoldDB" id="A0A8I3AGM4"/>
<evidence type="ECO:0000259" key="1">
    <source>
        <dbReference type="PROSITE" id="PS50097"/>
    </source>
</evidence>
<dbReference type="OrthoDB" id="6359816at2759"/>
<dbReference type="CDD" id="cd18186">
    <property type="entry name" value="BTB_POZ_ZBTB_KLHL-like"/>
    <property type="match status" value="1"/>
</dbReference>
<evidence type="ECO:0000313" key="3">
    <source>
        <dbReference type="Proteomes" id="UP000683000"/>
    </source>
</evidence>
<organism evidence="2 3">
    <name type="scientific">Boletus reticuloceps</name>
    <dbReference type="NCBI Taxonomy" id="495285"/>
    <lineage>
        <taxon>Eukaryota</taxon>
        <taxon>Fungi</taxon>
        <taxon>Dikarya</taxon>
        <taxon>Basidiomycota</taxon>
        <taxon>Agaricomycotina</taxon>
        <taxon>Agaricomycetes</taxon>
        <taxon>Agaricomycetidae</taxon>
        <taxon>Boletales</taxon>
        <taxon>Boletineae</taxon>
        <taxon>Boletaceae</taxon>
        <taxon>Boletoideae</taxon>
        <taxon>Boletus</taxon>
    </lineage>
</organism>
<sequence length="304" mass="34641">MRRDASAPFNSNKADIVLRSSDDVYFRVYRCLLALASPFFDSMFDLPQPQAHSPHEEMYHGLEVIPVTENSRVLDMLLRFCYPASVEKRHPEKAADIERVLEAAVKYGMEEVEERVRRSLLEPSILEKEPLQIFAVAYRFRCEPEARAAATCLLRQPAPPANSTTLMYVSQGDLRNLAVYRAKCAQAVLALGSNLAWLQEKESYGFFKWWTNCCTCLQRADTRFLMHGAYAREWWAEYMEETLGILQETPCAAAVHQNVRKALERAAGCPFCRRKSQPYMSDFVKRFAEAVDEAIAGIPLGIPL</sequence>
<protein>
    <recommendedName>
        <fullName evidence="1">BTB domain-containing protein</fullName>
    </recommendedName>
</protein>
<dbReference type="Proteomes" id="UP000683000">
    <property type="component" value="Unassembled WGS sequence"/>
</dbReference>
<dbReference type="PROSITE" id="PS50097">
    <property type="entry name" value="BTB"/>
    <property type="match status" value="1"/>
</dbReference>
<dbReference type="Pfam" id="PF00651">
    <property type="entry name" value="BTB"/>
    <property type="match status" value="1"/>
</dbReference>